<sequence length="533" mass="57813">MAADTTKSLDSIGSGTLPDPGIDSESTTDIDLGIDLGTTRTVVARADRGNYPVISFTDEHGDEHDFIPSLTALHEGALVHGFAARQAAHQGAPLLRSLKRVLASPTLTASTPVRLGDQTFSVLEVLTSFLRHLEGELAERGIDISRARVVVAVPAHAYGAQRLLTLEAFQQAGFRVAAMLNEPSAAGFEYTHRKATTVSSRRTRVLVYDLGGGTFDTSLVDVIGTSHEVLASRGLGDLGGDDVDLLMATMALSRAGISEEDLSPTELDDLLDQCRDAKERLTPQSRRVLVILRGQDVVLPVTDLYEACTPLIERSLATMAPLVGRLDDGSPDLTDIAGVYLVGGASGLPLVPRLLRERFGRRVHRSPYPGASTAIGLAIAADRTSDYDLTDRLSRGFGVFREADGGHRLTFDAILSPESVQASPGGREGTVLTREYDAAHNIGWYRFVECAGVDEGGEPRGEIAPYQDIVFPFEAPLRDVDDQELRTYSVERRDHGPRIQEHYRVDEAGLVRVTITDLTDGYSRRYVLGRRTL</sequence>
<gene>
    <name evidence="8" type="ORF">BKH32_06625</name>
</gene>
<keyword evidence="3 6" id="KW-0067">ATP-binding</keyword>
<feature type="compositionally biased region" description="Polar residues" evidence="7">
    <location>
        <begin position="1"/>
        <end position="14"/>
    </location>
</feature>
<dbReference type="SUPFAM" id="SSF53067">
    <property type="entry name" value="Actin-like ATPase domain"/>
    <property type="match status" value="2"/>
</dbReference>
<name>A0A1Q8I150_9ACTO</name>
<dbReference type="PANTHER" id="PTHR19375">
    <property type="entry name" value="HEAT SHOCK PROTEIN 70KDA"/>
    <property type="match status" value="1"/>
</dbReference>
<evidence type="ECO:0000256" key="7">
    <source>
        <dbReference type="SAM" id="MobiDB-lite"/>
    </source>
</evidence>
<dbReference type="GO" id="GO:0140662">
    <property type="term" value="F:ATP-dependent protein folding chaperone"/>
    <property type="evidence" value="ECO:0007669"/>
    <property type="project" value="InterPro"/>
</dbReference>
<evidence type="ECO:0000313" key="9">
    <source>
        <dbReference type="Proteomes" id="UP000185736"/>
    </source>
</evidence>
<dbReference type="InterPro" id="IPR013126">
    <property type="entry name" value="Hsp_70_fam"/>
</dbReference>
<evidence type="ECO:0000256" key="2">
    <source>
        <dbReference type="ARBA" id="ARBA00022741"/>
    </source>
</evidence>
<dbReference type="PROSITE" id="PS00329">
    <property type="entry name" value="HSP70_2"/>
    <property type="match status" value="1"/>
</dbReference>
<dbReference type="PROSITE" id="PS01036">
    <property type="entry name" value="HSP70_3"/>
    <property type="match status" value="1"/>
</dbReference>
<keyword evidence="4" id="KW-0346">Stress response</keyword>
<evidence type="ECO:0000256" key="6">
    <source>
        <dbReference type="RuleBase" id="RU003322"/>
    </source>
</evidence>
<comment type="caution">
    <text evidence="8">The sequence shown here is derived from an EMBL/GenBank/DDBJ whole genome shotgun (WGS) entry which is preliminary data.</text>
</comment>
<keyword evidence="2 6" id="KW-0547">Nucleotide-binding</keyword>
<dbReference type="Gene3D" id="3.30.420.40">
    <property type="match status" value="2"/>
</dbReference>
<dbReference type="AlphaFoldDB" id="A0A1Q8I150"/>
<organism evidence="8 9">
    <name type="scientific">Actinomyces oris</name>
    <dbReference type="NCBI Taxonomy" id="544580"/>
    <lineage>
        <taxon>Bacteria</taxon>
        <taxon>Bacillati</taxon>
        <taxon>Actinomycetota</taxon>
        <taxon>Actinomycetes</taxon>
        <taxon>Actinomycetales</taxon>
        <taxon>Actinomycetaceae</taxon>
        <taxon>Actinomyces</taxon>
    </lineage>
</organism>
<dbReference type="Gene3D" id="3.90.640.10">
    <property type="entry name" value="Actin, Chain A, domain 4"/>
    <property type="match status" value="1"/>
</dbReference>
<feature type="region of interest" description="Disordered" evidence="7">
    <location>
        <begin position="1"/>
        <end position="30"/>
    </location>
</feature>
<evidence type="ECO:0000256" key="1">
    <source>
        <dbReference type="ARBA" id="ARBA00007381"/>
    </source>
</evidence>
<evidence type="ECO:0000313" key="8">
    <source>
        <dbReference type="EMBL" id="OLL14826.1"/>
    </source>
</evidence>
<dbReference type="PRINTS" id="PR00301">
    <property type="entry name" value="HEATSHOCK70"/>
</dbReference>
<accession>A0A1Q8I150</accession>
<proteinExistence type="inferred from homology"/>
<evidence type="ECO:0000256" key="3">
    <source>
        <dbReference type="ARBA" id="ARBA00022840"/>
    </source>
</evidence>
<dbReference type="InterPro" id="IPR043129">
    <property type="entry name" value="ATPase_NBD"/>
</dbReference>
<reference evidence="8 9" key="1">
    <citation type="submission" date="2016-12" db="EMBL/GenBank/DDBJ databases">
        <title>Genomic comparison of strains in the 'Actinomyces naeslundii' group.</title>
        <authorList>
            <person name="Mughal S.R."/>
            <person name="Do T."/>
            <person name="Gilbert S.C."/>
            <person name="Witherden E.A."/>
            <person name="Didelot X."/>
            <person name="Beighton D."/>
        </authorList>
    </citation>
    <scope>NUCLEOTIDE SEQUENCE [LARGE SCALE GENOMIC DNA]</scope>
    <source>
        <strain evidence="8 9">S64C</strain>
    </source>
</reference>
<keyword evidence="5" id="KW-0143">Chaperone</keyword>
<dbReference type="InterPro" id="IPR018181">
    <property type="entry name" value="Heat_shock_70_CS"/>
</dbReference>
<dbReference type="RefSeq" id="WP_075249201.1">
    <property type="nucleotide sequence ID" value="NZ_MSGO01000029.1"/>
</dbReference>
<dbReference type="Proteomes" id="UP000185736">
    <property type="component" value="Unassembled WGS sequence"/>
</dbReference>
<protein>
    <submittedName>
        <fullName evidence="8">Chaperone HscA</fullName>
    </submittedName>
</protein>
<comment type="similarity">
    <text evidence="1 6">Belongs to the heat shock protein 70 family.</text>
</comment>
<evidence type="ECO:0000256" key="4">
    <source>
        <dbReference type="ARBA" id="ARBA00023016"/>
    </source>
</evidence>
<dbReference type="EMBL" id="MSGO01000029">
    <property type="protein sequence ID" value="OLL14826.1"/>
    <property type="molecule type" value="Genomic_DNA"/>
</dbReference>
<dbReference type="Pfam" id="PF00012">
    <property type="entry name" value="HSP70"/>
    <property type="match status" value="1"/>
</dbReference>
<evidence type="ECO:0000256" key="5">
    <source>
        <dbReference type="ARBA" id="ARBA00023186"/>
    </source>
</evidence>
<dbReference type="GO" id="GO:0005524">
    <property type="term" value="F:ATP binding"/>
    <property type="evidence" value="ECO:0007669"/>
    <property type="project" value="UniProtKB-KW"/>
</dbReference>